<feature type="compositionally biased region" description="Acidic residues" evidence="1">
    <location>
        <begin position="228"/>
        <end position="239"/>
    </location>
</feature>
<evidence type="ECO:0000313" key="3">
    <source>
        <dbReference type="Proteomes" id="UP000800235"/>
    </source>
</evidence>
<dbReference type="AlphaFoldDB" id="A0A9P4NE24"/>
<comment type="caution">
    <text evidence="2">The sequence shown here is derived from an EMBL/GenBank/DDBJ whole genome shotgun (WGS) entry which is preliminary data.</text>
</comment>
<dbReference type="EMBL" id="MU007154">
    <property type="protein sequence ID" value="KAF2416661.1"/>
    <property type="molecule type" value="Genomic_DNA"/>
</dbReference>
<gene>
    <name evidence="2" type="ORF">EJ08DRAFT_666641</name>
</gene>
<proteinExistence type="predicted"/>
<sequence>MSFRSEDDMDVEFGLIGEDESRMSSCEDEDEDEYQDEDGDSMVADEHGMIEDGMEGEKRIEVEADLDVYKEEDECASEQAEEAANLDDQADATDRHVPTVNDALTATEDMLGMKTETTTYLSKPVLWPKQFPQVPISAPTIMRRWTFDQVADYLCSAVVDSVTVMTRSASENSFHIKHLSGGVWGVKMELSRKLKTIRQRALKDGFIDGYGRDQSNDDAMDGGIGSDNNDDDDDDDDHGDEVLARDKKLARLKDGLAAIL</sequence>
<feature type="region of interest" description="Disordered" evidence="1">
    <location>
        <begin position="1"/>
        <end position="40"/>
    </location>
</feature>
<evidence type="ECO:0000313" key="2">
    <source>
        <dbReference type="EMBL" id="KAF2416661.1"/>
    </source>
</evidence>
<accession>A0A9P4NE24</accession>
<feature type="compositionally biased region" description="Acidic residues" evidence="1">
    <location>
        <begin position="26"/>
        <end position="40"/>
    </location>
</feature>
<protein>
    <submittedName>
        <fullName evidence="2">Uncharacterized protein</fullName>
    </submittedName>
</protein>
<evidence type="ECO:0000256" key="1">
    <source>
        <dbReference type="SAM" id="MobiDB-lite"/>
    </source>
</evidence>
<keyword evidence="3" id="KW-1185">Reference proteome</keyword>
<dbReference type="Proteomes" id="UP000800235">
    <property type="component" value="Unassembled WGS sequence"/>
</dbReference>
<organism evidence="2 3">
    <name type="scientific">Tothia fuscella</name>
    <dbReference type="NCBI Taxonomy" id="1048955"/>
    <lineage>
        <taxon>Eukaryota</taxon>
        <taxon>Fungi</taxon>
        <taxon>Dikarya</taxon>
        <taxon>Ascomycota</taxon>
        <taxon>Pezizomycotina</taxon>
        <taxon>Dothideomycetes</taxon>
        <taxon>Pleosporomycetidae</taxon>
        <taxon>Venturiales</taxon>
        <taxon>Cylindrosympodiaceae</taxon>
        <taxon>Tothia</taxon>
    </lineage>
</organism>
<feature type="region of interest" description="Disordered" evidence="1">
    <location>
        <begin position="213"/>
        <end position="241"/>
    </location>
</feature>
<name>A0A9P4NE24_9PEZI</name>
<reference evidence="2" key="1">
    <citation type="journal article" date="2020" name="Stud. Mycol.">
        <title>101 Dothideomycetes genomes: a test case for predicting lifestyles and emergence of pathogens.</title>
        <authorList>
            <person name="Haridas S."/>
            <person name="Albert R."/>
            <person name="Binder M."/>
            <person name="Bloem J."/>
            <person name="Labutti K."/>
            <person name="Salamov A."/>
            <person name="Andreopoulos B."/>
            <person name="Baker S."/>
            <person name="Barry K."/>
            <person name="Bills G."/>
            <person name="Bluhm B."/>
            <person name="Cannon C."/>
            <person name="Castanera R."/>
            <person name="Culley D."/>
            <person name="Daum C."/>
            <person name="Ezra D."/>
            <person name="Gonzalez J."/>
            <person name="Henrissat B."/>
            <person name="Kuo A."/>
            <person name="Liang C."/>
            <person name="Lipzen A."/>
            <person name="Lutzoni F."/>
            <person name="Magnuson J."/>
            <person name="Mondo S."/>
            <person name="Nolan M."/>
            <person name="Ohm R."/>
            <person name="Pangilinan J."/>
            <person name="Park H.-J."/>
            <person name="Ramirez L."/>
            <person name="Alfaro M."/>
            <person name="Sun H."/>
            <person name="Tritt A."/>
            <person name="Yoshinaga Y."/>
            <person name="Zwiers L.-H."/>
            <person name="Turgeon B."/>
            <person name="Goodwin S."/>
            <person name="Spatafora J."/>
            <person name="Crous P."/>
            <person name="Grigoriev I."/>
        </authorList>
    </citation>
    <scope>NUCLEOTIDE SEQUENCE</scope>
    <source>
        <strain evidence="2">CBS 130266</strain>
    </source>
</reference>